<comment type="caution">
    <text evidence="7">The sequence shown here is derived from an EMBL/GenBank/DDBJ whole genome shotgun (WGS) entry which is preliminary data.</text>
</comment>
<dbReference type="InterPro" id="IPR023753">
    <property type="entry name" value="FAD/NAD-binding_dom"/>
</dbReference>
<dbReference type="Pfam" id="PF07992">
    <property type="entry name" value="Pyr_redox_2"/>
    <property type="match status" value="1"/>
</dbReference>
<dbReference type="RefSeq" id="WP_202824985.1">
    <property type="nucleotide sequence ID" value="NZ_JAEUXJ010000002.1"/>
</dbReference>
<dbReference type="Pfam" id="PF02852">
    <property type="entry name" value="Pyr_redox_dim"/>
    <property type="match status" value="1"/>
</dbReference>
<evidence type="ECO:0000259" key="6">
    <source>
        <dbReference type="Pfam" id="PF07992"/>
    </source>
</evidence>
<evidence type="ECO:0000256" key="4">
    <source>
        <dbReference type="ARBA" id="ARBA00022827"/>
    </source>
</evidence>
<dbReference type="PIRSF" id="PIRSF000350">
    <property type="entry name" value="Mercury_reductase_MerA"/>
    <property type="match status" value="1"/>
</dbReference>
<dbReference type="InterPro" id="IPR004099">
    <property type="entry name" value="Pyr_nucl-diS_OxRdtase_dimer"/>
</dbReference>
<evidence type="ECO:0000313" key="8">
    <source>
        <dbReference type="Proteomes" id="UP000606490"/>
    </source>
</evidence>
<dbReference type="InterPro" id="IPR036188">
    <property type="entry name" value="FAD/NAD-bd_sf"/>
</dbReference>
<evidence type="ECO:0000256" key="1">
    <source>
        <dbReference type="ARBA" id="ARBA00001974"/>
    </source>
</evidence>
<evidence type="ECO:0000259" key="5">
    <source>
        <dbReference type="Pfam" id="PF02852"/>
    </source>
</evidence>
<evidence type="ECO:0000256" key="2">
    <source>
        <dbReference type="ARBA" id="ARBA00007532"/>
    </source>
</evidence>
<comment type="similarity">
    <text evidence="2">Belongs to the class-I pyridine nucleotide-disulfide oxidoreductase family.</text>
</comment>
<dbReference type="SUPFAM" id="SSF55424">
    <property type="entry name" value="FAD/NAD-linked reductases, dimerisation (C-terminal) domain"/>
    <property type="match status" value="1"/>
</dbReference>
<name>A0ABS1V0P6_9PROT</name>
<evidence type="ECO:0000313" key="7">
    <source>
        <dbReference type="EMBL" id="MBL6455278.1"/>
    </source>
</evidence>
<feature type="domain" description="Pyridine nucleotide-disulphide oxidoreductase dimerisation" evidence="5">
    <location>
        <begin position="339"/>
        <end position="439"/>
    </location>
</feature>
<evidence type="ECO:0000256" key="3">
    <source>
        <dbReference type="ARBA" id="ARBA00022630"/>
    </source>
</evidence>
<dbReference type="InterPro" id="IPR016156">
    <property type="entry name" value="FAD/NAD-linked_Rdtase_dimer_sf"/>
</dbReference>
<dbReference type="Proteomes" id="UP000606490">
    <property type="component" value="Unassembled WGS sequence"/>
</dbReference>
<reference evidence="7 8" key="1">
    <citation type="submission" date="2021-01" db="EMBL/GenBank/DDBJ databases">
        <title>Belnapia mucosa sp. nov. and Belnapia arida sp. nov., isolated from the Tabernas Desert (Almeria, Spain).</title>
        <authorList>
            <person name="Molina-Menor E."/>
            <person name="Vidal-Verdu A."/>
            <person name="Calonge A."/>
            <person name="Satari L."/>
            <person name="Pereto Magraner J."/>
            <person name="Porcar Miralles M."/>
        </authorList>
    </citation>
    <scope>NUCLEOTIDE SEQUENCE [LARGE SCALE GENOMIC DNA]</scope>
    <source>
        <strain evidence="7 8">T6</strain>
    </source>
</reference>
<keyword evidence="4" id="KW-0274">FAD</keyword>
<sequence length="448" mass="47446">MPDLFDLVAIGTGVAANAVAERCRAAGWRVVIVDERAFGGTCALRGCEPKKTLWTVAEAADRAHRLTDMGLVGGDRVTIDWPSLMAFKRSFTDPVPERHARAYAKAGIEAIQGSARFVGPNAVEVAGRRLEARHILIASGAKPAAPPIQGAELLATSDDYLALERLPRRLVMLGGGYISFECAHIAARAGAEVTILHADDRPLAHFEQDLVRRLVEHSRRIGIGVELGCRAAAVERAGEGFVVAVEDGRRFEADLALHGLGRVPNLEALDLVSGNVAVEKGRLRLDRHLRSISNPAVFAAGDAAGQGPQLTPVASLDADVVARNLLEGCTHAPDYTGVTSVVFAIPPLASVGLTEEAARGQGLRFEVKQGDMAGYQSVRRTGEPAAAFKLLLEPEGGCVLGAHLLGPQAEEVINLFALAVRLRLPARDLARMLSAYPSGGSNISSMLG</sequence>
<dbReference type="InterPro" id="IPR001100">
    <property type="entry name" value="Pyr_nuc-diS_OxRdtase"/>
</dbReference>
<dbReference type="EMBL" id="JAEUXJ010000002">
    <property type="protein sequence ID" value="MBL6455278.1"/>
    <property type="molecule type" value="Genomic_DNA"/>
</dbReference>
<dbReference type="Gene3D" id="3.30.390.30">
    <property type="match status" value="1"/>
</dbReference>
<accession>A0ABS1V0P6</accession>
<dbReference type="PANTHER" id="PTHR43014:SF5">
    <property type="entry name" value="GLUTATHIONE REDUCTASE (NADPH)"/>
    <property type="match status" value="1"/>
</dbReference>
<comment type="cofactor">
    <cofactor evidence="1">
        <name>FAD</name>
        <dbReference type="ChEBI" id="CHEBI:57692"/>
    </cofactor>
</comment>
<proteinExistence type="inferred from homology"/>
<keyword evidence="3" id="KW-0285">Flavoprotein</keyword>
<dbReference type="SUPFAM" id="SSF51905">
    <property type="entry name" value="FAD/NAD(P)-binding domain"/>
    <property type="match status" value="1"/>
</dbReference>
<protein>
    <submittedName>
        <fullName evidence="7">NAD(P)/FAD-dependent oxidoreductase</fullName>
    </submittedName>
</protein>
<dbReference type="PRINTS" id="PR00411">
    <property type="entry name" value="PNDRDTASEI"/>
</dbReference>
<dbReference type="PRINTS" id="PR00368">
    <property type="entry name" value="FADPNR"/>
</dbReference>
<keyword evidence="8" id="KW-1185">Reference proteome</keyword>
<organism evidence="7 8">
    <name type="scientific">Belnapia mucosa</name>
    <dbReference type="NCBI Taxonomy" id="2804532"/>
    <lineage>
        <taxon>Bacteria</taxon>
        <taxon>Pseudomonadati</taxon>
        <taxon>Pseudomonadota</taxon>
        <taxon>Alphaproteobacteria</taxon>
        <taxon>Acetobacterales</taxon>
        <taxon>Roseomonadaceae</taxon>
        <taxon>Belnapia</taxon>
    </lineage>
</organism>
<dbReference type="PANTHER" id="PTHR43014">
    <property type="entry name" value="MERCURIC REDUCTASE"/>
    <property type="match status" value="1"/>
</dbReference>
<dbReference type="Gene3D" id="3.50.50.60">
    <property type="entry name" value="FAD/NAD(P)-binding domain"/>
    <property type="match status" value="2"/>
</dbReference>
<feature type="domain" description="FAD/NAD(P)-binding" evidence="6">
    <location>
        <begin position="5"/>
        <end position="315"/>
    </location>
</feature>
<gene>
    <name evidence="7" type="ORF">JMJ55_08090</name>
</gene>